<keyword evidence="1" id="KW-0472">Membrane</keyword>
<feature type="transmembrane region" description="Helical" evidence="1">
    <location>
        <begin position="21"/>
        <end position="38"/>
    </location>
</feature>
<name>A0A4U6V2B4_SETVI</name>
<evidence type="ECO:0000313" key="3">
    <source>
        <dbReference type="Proteomes" id="UP000298652"/>
    </source>
</evidence>
<gene>
    <name evidence="2" type="ORF">SEVIR_4G232300v2</name>
</gene>
<protein>
    <submittedName>
        <fullName evidence="2">Uncharacterized protein</fullName>
    </submittedName>
</protein>
<keyword evidence="3" id="KW-1185">Reference proteome</keyword>
<organism evidence="2 3">
    <name type="scientific">Setaria viridis</name>
    <name type="common">Green bristlegrass</name>
    <name type="synonym">Setaria italica subsp. viridis</name>
    <dbReference type="NCBI Taxonomy" id="4556"/>
    <lineage>
        <taxon>Eukaryota</taxon>
        <taxon>Viridiplantae</taxon>
        <taxon>Streptophyta</taxon>
        <taxon>Embryophyta</taxon>
        <taxon>Tracheophyta</taxon>
        <taxon>Spermatophyta</taxon>
        <taxon>Magnoliopsida</taxon>
        <taxon>Liliopsida</taxon>
        <taxon>Poales</taxon>
        <taxon>Poaceae</taxon>
        <taxon>PACMAD clade</taxon>
        <taxon>Panicoideae</taxon>
        <taxon>Panicodae</taxon>
        <taxon>Paniceae</taxon>
        <taxon>Cenchrinae</taxon>
        <taxon>Setaria</taxon>
    </lineage>
</organism>
<feature type="transmembrane region" description="Helical" evidence="1">
    <location>
        <begin position="58"/>
        <end position="78"/>
    </location>
</feature>
<keyword evidence="1" id="KW-0812">Transmembrane</keyword>
<evidence type="ECO:0000256" key="1">
    <source>
        <dbReference type="SAM" id="Phobius"/>
    </source>
</evidence>
<keyword evidence="1" id="KW-1133">Transmembrane helix</keyword>
<sequence length="105" mass="12090">MKLDGQKHFSMPHDIVMSKFSLHYDIIFSVTLLRYLHFELSSLPHHHHTHTNPSNRSHVMLIHAPMILLIVNAGFHLLPTPKLLGIKGYLVVSITPSSWKNTHRL</sequence>
<dbReference type="EMBL" id="CM016555">
    <property type="protein sequence ID" value="TKW22502.1"/>
    <property type="molecule type" value="Genomic_DNA"/>
</dbReference>
<dbReference type="Gramene" id="TKW22502">
    <property type="protein sequence ID" value="TKW22502"/>
    <property type="gene ID" value="SEVIR_4G232300v2"/>
</dbReference>
<evidence type="ECO:0000313" key="2">
    <source>
        <dbReference type="EMBL" id="TKW22502.1"/>
    </source>
</evidence>
<proteinExistence type="predicted"/>
<dbReference type="Proteomes" id="UP000298652">
    <property type="component" value="Chromosome 4"/>
</dbReference>
<dbReference type="AlphaFoldDB" id="A0A4U6V2B4"/>
<accession>A0A4U6V2B4</accession>
<reference evidence="2" key="1">
    <citation type="submission" date="2019-03" db="EMBL/GenBank/DDBJ databases">
        <title>WGS assembly of Setaria viridis.</title>
        <authorList>
            <person name="Huang P."/>
            <person name="Jenkins J."/>
            <person name="Grimwood J."/>
            <person name="Barry K."/>
            <person name="Healey A."/>
            <person name="Mamidi S."/>
            <person name="Sreedasyam A."/>
            <person name="Shu S."/>
            <person name="Feldman M."/>
            <person name="Wu J."/>
            <person name="Yu Y."/>
            <person name="Chen C."/>
            <person name="Johnson J."/>
            <person name="Rokhsar D."/>
            <person name="Baxter I."/>
            <person name="Schmutz J."/>
            <person name="Brutnell T."/>
            <person name="Kellogg E."/>
        </authorList>
    </citation>
    <scope>NUCLEOTIDE SEQUENCE [LARGE SCALE GENOMIC DNA]</scope>
</reference>